<sequence>MDIDDLYADDASYSDYIVDADLVQGLVQLFPNIPNPQFKSNIQQDVVKLSYQWLENFVAVMPTGGGKSLSWLLPAVLDPPDAITFVIIPNCDLLLDQMAHTCAFNIPTCQWTVADQDIQDSKVVYLALESAASHAFSVYWAHREDATSWLVIDEAHQVLSQSQFRHLFEKIKRLAAVPIPHIFLTATLPIHMEHDFLLEVGMPQSTRIIRAPTSHPNISYNLVRFDSNVTARLRLIRDLAKLMEDSFMSQGQIVIIFAQEIPDVEEIADALQCSRSHSRMNATHRAQDYNAWVSGQVQWMAATTTLTHGIDHPNISVCIFLHLVYGLLYLVQGSGHLLCQGGQSYCI</sequence>
<dbReference type="SUPFAM" id="SSF52540">
    <property type="entry name" value="P-loop containing nucleoside triphosphate hydrolases"/>
    <property type="match status" value="1"/>
</dbReference>
<proteinExistence type="inferred from homology"/>
<dbReference type="GO" id="GO:0005694">
    <property type="term" value="C:chromosome"/>
    <property type="evidence" value="ECO:0007669"/>
    <property type="project" value="TreeGrafter"/>
</dbReference>
<dbReference type="InterPro" id="IPR027417">
    <property type="entry name" value="P-loop_NTPase"/>
</dbReference>
<evidence type="ECO:0000259" key="8">
    <source>
        <dbReference type="PROSITE" id="PS51192"/>
    </source>
</evidence>
<evidence type="ECO:0000256" key="4">
    <source>
        <dbReference type="ARBA" id="ARBA00023125"/>
    </source>
</evidence>
<dbReference type="InterPro" id="IPR001650">
    <property type="entry name" value="Helicase_C-like"/>
</dbReference>
<keyword evidence="10" id="KW-1185">Reference proteome</keyword>
<feature type="non-terminal residue" evidence="9">
    <location>
        <position position="1"/>
    </location>
</feature>
<dbReference type="GO" id="GO:0003677">
    <property type="term" value="F:DNA binding"/>
    <property type="evidence" value="ECO:0007669"/>
    <property type="project" value="UniProtKB-KW"/>
</dbReference>
<evidence type="ECO:0000313" key="9">
    <source>
        <dbReference type="EMBL" id="KAK0484091.1"/>
    </source>
</evidence>
<reference evidence="9" key="1">
    <citation type="submission" date="2023-06" db="EMBL/GenBank/DDBJ databases">
        <authorList>
            <consortium name="Lawrence Berkeley National Laboratory"/>
            <person name="Ahrendt S."/>
            <person name="Sahu N."/>
            <person name="Indic B."/>
            <person name="Wong-Bajracharya J."/>
            <person name="Merenyi Z."/>
            <person name="Ke H.-M."/>
            <person name="Monk M."/>
            <person name="Kocsube S."/>
            <person name="Drula E."/>
            <person name="Lipzen A."/>
            <person name="Balint B."/>
            <person name="Henrissat B."/>
            <person name="Andreopoulos B."/>
            <person name="Martin F.M."/>
            <person name="Harder C.B."/>
            <person name="Rigling D."/>
            <person name="Ford K.L."/>
            <person name="Foster G.D."/>
            <person name="Pangilinan J."/>
            <person name="Papanicolaou A."/>
            <person name="Barry K."/>
            <person name="LaButti K."/>
            <person name="Viragh M."/>
            <person name="Koriabine M."/>
            <person name="Yan M."/>
            <person name="Riley R."/>
            <person name="Champramary S."/>
            <person name="Plett K.L."/>
            <person name="Tsai I.J."/>
            <person name="Slot J."/>
            <person name="Sipos G."/>
            <person name="Plett J."/>
            <person name="Nagy L.G."/>
            <person name="Grigoriev I.V."/>
        </authorList>
    </citation>
    <scope>NUCLEOTIDE SEQUENCE</scope>
    <source>
        <strain evidence="9">HWK02</strain>
    </source>
</reference>
<feature type="domain" description="Helicase ATP-binding" evidence="8">
    <location>
        <begin position="48"/>
        <end position="206"/>
    </location>
</feature>
<dbReference type="GO" id="GO:0005524">
    <property type="term" value="F:ATP binding"/>
    <property type="evidence" value="ECO:0007669"/>
    <property type="project" value="UniProtKB-KW"/>
</dbReference>
<organism evidence="9 10">
    <name type="scientific">Armillaria luteobubalina</name>
    <dbReference type="NCBI Taxonomy" id="153913"/>
    <lineage>
        <taxon>Eukaryota</taxon>
        <taxon>Fungi</taxon>
        <taxon>Dikarya</taxon>
        <taxon>Basidiomycota</taxon>
        <taxon>Agaricomycotina</taxon>
        <taxon>Agaricomycetes</taxon>
        <taxon>Agaricomycetidae</taxon>
        <taxon>Agaricales</taxon>
        <taxon>Marasmiineae</taxon>
        <taxon>Physalacriaceae</taxon>
        <taxon>Armillaria</taxon>
    </lineage>
</organism>
<dbReference type="AlphaFoldDB" id="A0AA39TEK8"/>
<evidence type="ECO:0000256" key="5">
    <source>
        <dbReference type="ARBA" id="ARBA00023235"/>
    </source>
</evidence>
<dbReference type="PROSITE" id="PS51192">
    <property type="entry name" value="HELICASE_ATP_BIND_1"/>
    <property type="match status" value="1"/>
</dbReference>
<dbReference type="InterPro" id="IPR014001">
    <property type="entry name" value="Helicase_ATP-bd"/>
</dbReference>
<dbReference type="PANTHER" id="PTHR13710:SF105">
    <property type="entry name" value="ATP-DEPENDENT DNA HELICASE Q1"/>
    <property type="match status" value="1"/>
</dbReference>
<dbReference type="Pfam" id="PF00270">
    <property type="entry name" value="DEAD"/>
    <property type="match status" value="1"/>
</dbReference>
<dbReference type="GO" id="GO:0043138">
    <property type="term" value="F:3'-5' DNA helicase activity"/>
    <property type="evidence" value="ECO:0007669"/>
    <property type="project" value="UniProtKB-EC"/>
</dbReference>
<evidence type="ECO:0000256" key="2">
    <source>
        <dbReference type="ARBA" id="ARBA00022741"/>
    </source>
</evidence>
<protein>
    <recommendedName>
        <fullName evidence="7">DNA 3'-5' helicase</fullName>
        <ecNumber evidence="7">5.6.2.4</ecNumber>
    </recommendedName>
</protein>
<dbReference type="GO" id="GO:0005737">
    <property type="term" value="C:cytoplasm"/>
    <property type="evidence" value="ECO:0007669"/>
    <property type="project" value="TreeGrafter"/>
</dbReference>
<dbReference type="InterPro" id="IPR011545">
    <property type="entry name" value="DEAD/DEAH_box_helicase_dom"/>
</dbReference>
<dbReference type="Proteomes" id="UP001175228">
    <property type="component" value="Unassembled WGS sequence"/>
</dbReference>
<evidence type="ECO:0000256" key="1">
    <source>
        <dbReference type="ARBA" id="ARBA00005446"/>
    </source>
</evidence>
<keyword evidence="4" id="KW-0238">DNA-binding</keyword>
<keyword evidence="3" id="KW-0067">ATP-binding</keyword>
<dbReference type="GO" id="GO:0000724">
    <property type="term" value="P:double-strand break repair via homologous recombination"/>
    <property type="evidence" value="ECO:0007669"/>
    <property type="project" value="TreeGrafter"/>
</dbReference>
<evidence type="ECO:0000256" key="7">
    <source>
        <dbReference type="ARBA" id="ARBA00034808"/>
    </source>
</evidence>
<gene>
    <name evidence="9" type="ORF">EDD18DRAFT_1084244</name>
</gene>
<evidence type="ECO:0000313" key="10">
    <source>
        <dbReference type="Proteomes" id="UP001175228"/>
    </source>
</evidence>
<dbReference type="SMART" id="SM00487">
    <property type="entry name" value="DEXDc"/>
    <property type="match status" value="1"/>
</dbReference>
<accession>A0AA39TEK8</accession>
<name>A0AA39TEK8_9AGAR</name>
<evidence type="ECO:0000256" key="6">
    <source>
        <dbReference type="ARBA" id="ARBA00034617"/>
    </source>
</evidence>
<keyword evidence="2" id="KW-0547">Nucleotide-binding</keyword>
<dbReference type="EC" id="5.6.2.4" evidence="7"/>
<comment type="caution">
    <text evidence="9">The sequence shown here is derived from an EMBL/GenBank/DDBJ whole genome shotgun (WGS) entry which is preliminary data.</text>
</comment>
<keyword evidence="5" id="KW-0413">Isomerase</keyword>
<dbReference type="Gene3D" id="3.40.50.300">
    <property type="entry name" value="P-loop containing nucleotide triphosphate hydrolases"/>
    <property type="match status" value="2"/>
</dbReference>
<evidence type="ECO:0000256" key="3">
    <source>
        <dbReference type="ARBA" id="ARBA00022840"/>
    </source>
</evidence>
<comment type="similarity">
    <text evidence="1">Belongs to the helicase family. RecQ subfamily.</text>
</comment>
<keyword evidence="9" id="KW-0378">Hydrolase</keyword>
<dbReference type="GO" id="GO:0009378">
    <property type="term" value="F:four-way junction helicase activity"/>
    <property type="evidence" value="ECO:0007669"/>
    <property type="project" value="TreeGrafter"/>
</dbReference>
<dbReference type="EMBL" id="JAUEPU010000059">
    <property type="protein sequence ID" value="KAK0484091.1"/>
    <property type="molecule type" value="Genomic_DNA"/>
</dbReference>
<dbReference type="Pfam" id="PF00271">
    <property type="entry name" value="Helicase_C"/>
    <property type="match status" value="1"/>
</dbReference>
<dbReference type="PANTHER" id="PTHR13710">
    <property type="entry name" value="DNA HELICASE RECQ FAMILY MEMBER"/>
    <property type="match status" value="1"/>
</dbReference>
<comment type="catalytic activity">
    <reaction evidence="6">
        <text>Couples ATP hydrolysis with the unwinding of duplex DNA by translocating in the 3'-5' direction.</text>
        <dbReference type="EC" id="5.6.2.4"/>
    </reaction>
</comment>
<dbReference type="GO" id="GO:0016787">
    <property type="term" value="F:hydrolase activity"/>
    <property type="evidence" value="ECO:0007669"/>
    <property type="project" value="UniProtKB-KW"/>
</dbReference>